<gene>
    <name evidence="1" type="ORF">M9Y10_001226</name>
</gene>
<evidence type="ECO:0008006" key="3">
    <source>
        <dbReference type="Google" id="ProtNLM"/>
    </source>
</evidence>
<organism evidence="1 2">
    <name type="scientific">Tritrichomonas musculus</name>
    <dbReference type="NCBI Taxonomy" id="1915356"/>
    <lineage>
        <taxon>Eukaryota</taxon>
        <taxon>Metamonada</taxon>
        <taxon>Parabasalia</taxon>
        <taxon>Tritrichomonadida</taxon>
        <taxon>Tritrichomonadidae</taxon>
        <taxon>Tritrichomonas</taxon>
    </lineage>
</organism>
<dbReference type="EMBL" id="JAPFFF010000001">
    <property type="protein sequence ID" value="KAK8898934.1"/>
    <property type="molecule type" value="Genomic_DNA"/>
</dbReference>
<comment type="caution">
    <text evidence="1">The sequence shown here is derived from an EMBL/GenBank/DDBJ whole genome shotgun (WGS) entry which is preliminary data.</text>
</comment>
<name>A0ABR2L6F3_9EUKA</name>
<evidence type="ECO:0000313" key="2">
    <source>
        <dbReference type="Proteomes" id="UP001470230"/>
    </source>
</evidence>
<evidence type="ECO:0000313" key="1">
    <source>
        <dbReference type="EMBL" id="KAK8898934.1"/>
    </source>
</evidence>
<dbReference type="Proteomes" id="UP001470230">
    <property type="component" value="Unassembled WGS sequence"/>
</dbReference>
<reference evidence="1 2" key="1">
    <citation type="submission" date="2024-04" db="EMBL/GenBank/DDBJ databases">
        <title>Tritrichomonas musculus Genome.</title>
        <authorList>
            <person name="Alves-Ferreira E."/>
            <person name="Grigg M."/>
            <person name="Lorenzi H."/>
            <person name="Galac M."/>
        </authorList>
    </citation>
    <scope>NUCLEOTIDE SEQUENCE [LARGE SCALE GENOMIC DNA]</scope>
    <source>
        <strain evidence="1 2">EAF2021</strain>
    </source>
</reference>
<protein>
    <recommendedName>
        <fullName evidence="3">BZIP domain-containing protein</fullName>
    </recommendedName>
</protein>
<keyword evidence="2" id="KW-1185">Reference proteome</keyword>
<accession>A0ABR2L6F3</accession>
<proteinExistence type="predicted"/>
<sequence length="94" mass="11342">MTEINVTEFIETPVIKKLKEKQTKPENEEERAESPELREVVEIKCTRGRKRKYNTEEERIQARRLQQKAYRERKKKELEELRTKVNCLSNAEAH</sequence>